<keyword evidence="3" id="KW-0732">Signal</keyword>
<dbReference type="PROSITE" id="PS50268">
    <property type="entry name" value="CADHERIN_2"/>
    <property type="match status" value="1"/>
</dbReference>
<keyword evidence="5 8" id="KW-0106">Calcium</keyword>
<dbReference type="GO" id="GO:0005509">
    <property type="term" value="F:calcium ion binding"/>
    <property type="evidence" value="ECO:0007669"/>
    <property type="project" value="UniProtKB-UniRule"/>
</dbReference>
<keyword evidence="4" id="KW-0677">Repeat</keyword>
<dbReference type="GO" id="GO:0016339">
    <property type="term" value="P:calcium-dependent cell-cell adhesion via plasma membrane cell adhesion molecules"/>
    <property type="evidence" value="ECO:0007669"/>
    <property type="project" value="TreeGrafter"/>
</dbReference>
<dbReference type="GO" id="GO:0000902">
    <property type="term" value="P:cell morphogenesis"/>
    <property type="evidence" value="ECO:0007669"/>
    <property type="project" value="TreeGrafter"/>
</dbReference>
<reference evidence="11" key="1">
    <citation type="submission" date="2017-02" db="UniProtKB">
        <authorList>
            <consortium name="WormBaseParasite"/>
        </authorList>
    </citation>
    <scope>IDENTIFICATION</scope>
</reference>
<evidence type="ECO:0000259" key="9">
    <source>
        <dbReference type="PROSITE" id="PS50268"/>
    </source>
</evidence>
<evidence type="ECO:0000256" key="1">
    <source>
        <dbReference type="ARBA" id="ARBA00004167"/>
    </source>
</evidence>
<name>A0A0N5ACL5_9BILA</name>
<keyword evidence="2" id="KW-0812">Transmembrane</keyword>
<dbReference type="GO" id="GO:0045296">
    <property type="term" value="F:cadherin binding"/>
    <property type="evidence" value="ECO:0007669"/>
    <property type="project" value="TreeGrafter"/>
</dbReference>
<dbReference type="InterPro" id="IPR015919">
    <property type="entry name" value="Cadherin-like_sf"/>
</dbReference>
<proteinExistence type="predicted"/>
<organism evidence="10 11">
    <name type="scientific">Syphacia muris</name>
    <dbReference type="NCBI Taxonomy" id="451379"/>
    <lineage>
        <taxon>Eukaryota</taxon>
        <taxon>Metazoa</taxon>
        <taxon>Ecdysozoa</taxon>
        <taxon>Nematoda</taxon>
        <taxon>Chromadorea</taxon>
        <taxon>Rhabditida</taxon>
        <taxon>Spirurina</taxon>
        <taxon>Oxyuridomorpha</taxon>
        <taxon>Oxyuroidea</taxon>
        <taxon>Oxyuridae</taxon>
        <taxon>Syphacia</taxon>
    </lineage>
</organism>
<dbReference type="InterPro" id="IPR039808">
    <property type="entry name" value="Cadherin"/>
</dbReference>
<dbReference type="InterPro" id="IPR002126">
    <property type="entry name" value="Cadherin-like_dom"/>
</dbReference>
<protein>
    <submittedName>
        <fullName evidence="11">CA domain-containing protein</fullName>
    </submittedName>
</protein>
<dbReference type="GO" id="GO:0008013">
    <property type="term" value="F:beta-catenin binding"/>
    <property type="evidence" value="ECO:0007669"/>
    <property type="project" value="TreeGrafter"/>
</dbReference>
<evidence type="ECO:0000256" key="3">
    <source>
        <dbReference type="ARBA" id="ARBA00022729"/>
    </source>
</evidence>
<keyword evidence="7" id="KW-0472">Membrane</keyword>
<dbReference type="GO" id="GO:0034332">
    <property type="term" value="P:adherens junction organization"/>
    <property type="evidence" value="ECO:0007669"/>
    <property type="project" value="TreeGrafter"/>
</dbReference>
<dbReference type="PANTHER" id="PTHR24027">
    <property type="entry name" value="CADHERIN-23"/>
    <property type="match status" value="1"/>
</dbReference>
<dbReference type="GO" id="GO:0044331">
    <property type="term" value="P:cell-cell adhesion mediated by cadherin"/>
    <property type="evidence" value="ECO:0007669"/>
    <property type="project" value="TreeGrafter"/>
</dbReference>
<dbReference type="CDD" id="cd11304">
    <property type="entry name" value="Cadherin_repeat"/>
    <property type="match status" value="1"/>
</dbReference>
<dbReference type="PANTHER" id="PTHR24027:SF422">
    <property type="entry name" value="CADHERIN DOMAIN-CONTAINING PROTEIN"/>
    <property type="match status" value="1"/>
</dbReference>
<accession>A0A0N5ACL5</accession>
<dbReference type="GO" id="GO:0005912">
    <property type="term" value="C:adherens junction"/>
    <property type="evidence" value="ECO:0007669"/>
    <property type="project" value="TreeGrafter"/>
</dbReference>
<dbReference type="Proteomes" id="UP000046393">
    <property type="component" value="Unplaced"/>
</dbReference>
<evidence type="ECO:0000313" key="11">
    <source>
        <dbReference type="WBParaSite" id="SMUV_0000189301-mRNA-1"/>
    </source>
</evidence>
<comment type="subcellular location">
    <subcellularLocation>
        <location evidence="1">Membrane</location>
        <topology evidence="1">Single-pass membrane protein</topology>
    </subcellularLocation>
</comment>
<evidence type="ECO:0000256" key="4">
    <source>
        <dbReference type="ARBA" id="ARBA00022737"/>
    </source>
</evidence>
<dbReference type="GO" id="GO:0016342">
    <property type="term" value="C:catenin complex"/>
    <property type="evidence" value="ECO:0007669"/>
    <property type="project" value="TreeGrafter"/>
</dbReference>
<keyword evidence="6" id="KW-1133">Transmembrane helix</keyword>
<dbReference type="WBParaSite" id="SMUV_0000189301-mRNA-1">
    <property type="protein sequence ID" value="SMUV_0000189301-mRNA-1"/>
    <property type="gene ID" value="SMUV_0000189301"/>
</dbReference>
<feature type="domain" description="Cadherin" evidence="9">
    <location>
        <begin position="13"/>
        <end position="81"/>
    </location>
</feature>
<dbReference type="InterPro" id="IPR020894">
    <property type="entry name" value="Cadherin_CS"/>
</dbReference>
<dbReference type="PRINTS" id="PR00205">
    <property type="entry name" value="CADHERIN"/>
</dbReference>
<dbReference type="STRING" id="451379.A0A0N5ACL5"/>
<evidence type="ECO:0000256" key="5">
    <source>
        <dbReference type="ARBA" id="ARBA00022837"/>
    </source>
</evidence>
<evidence type="ECO:0000256" key="8">
    <source>
        <dbReference type="PROSITE-ProRule" id="PRU00043"/>
    </source>
</evidence>
<dbReference type="PROSITE" id="PS00232">
    <property type="entry name" value="CADHERIN_1"/>
    <property type="match status" value="1"/>
</dbReference>
<evidence type="ECO:0000256" key="2">
    <source>
        <dbReference type="ARBA" id="ARBA00022692"/>
    </source>
</evidence>
<sequence>LCISTKLDLHKFFSYRINRISDPKRQFTITNDGRLLVANALDREEIPKYYLSVEAVEKRRKSNNILLLVVVNDANDNAPVPYILPENCLFMEHIPAGNLPLCEIRAFDLDTNDNGPPFKMTVSSSFQYNDYVRLTFNKSTLYD</sequence>
<keyword evidence="10" id="KW-1185">Reference proteome</keyword>
<dbReference type="SUPFAM" id="SSF49313">
    <property type="entry name" value="Cadherin-like"/>
    <property type="match status" value="1"/>
</dbReference>
<dbReference type="SMART" id="SM00112">
    <property type="entry name" value="CA"/>
    <property type="match status" value="1"/>
</dbReference>
<evidence type="ECO:0000256" key="6">
    <source>
        <dbReference type="ARBA" id="ARBA00022989"/>
    </source>
</evidence>
<evidence type="ECO:0000256" key="7">
    <source>
        <dbReference type="ARBA" id="ARBA00023136"/>
    </source>
</evidence>
<evidence type="ECO:0000313" key="10">
    <source>
        <dbReference type="Proteomes" id="UP000046393"/>
    </source>
</evidence>
<dbReference type="AlphaFoldDB" id="A0A0N5ACL5"/>
<dbReference type="GO" id="GO:0007156">
    <property type="term" value="P:homophilic cell adhesion via plasma membrane adhesion molecules"/>
    <property type="evidence" value="ECO:0007669"/>
    <property type="project" value="InterPro"/>
</dbReference>
<dbReference type="GO" id="GO:0016477">
    <property type="term" value="P:cell migration"/>
    <property type="evidence" value="ECO:0007669"/>
    <property type="project" value="TreeGrafter"/>
</dbReference>
<dbReference type="GO" id="GO:0007043">
    <property type="term" value="P:cell-cell junction assembly"/>
    <property type="evidence" value="ECO:0007669"/>
    <property type="project" value="TreeGrafter"/>
</dbReference>
<dbReference type="Gene3D" id="2.60.40.60">
    <property type="entry name" value="Cadherins"/>
    <property type="match status" value="1"/>
</dbReference>